<dbReference type="Proteomes" id="UP001176961">
    <property type="component" value="Unassembled WGS sequence"/>
</dbReference>
<keyword evidence="3" id="KW-1185">Reference proteome</keyword>
<gene>
    <name evidence="2" type="ORF">CYNAS_LOCUS10540</name>
</gene>
<name>A0AA36GUQ7_CYLNA</name>
<feature type="chain" id="PRO_5041314367" evidence="1">
    <location>
        <begin position="19"/>
        <end position="72"/>
    </location>
</feature>
<protein>
    <submittedName>
        <fullName evidence="2">Uncharacterized protein</fullName>
    </submittedName>
</protein>
<feature type="signal peptide" evidence="1">
    <location>
        <begin position="1"/>
        <end position="18"/>
    </location>
</feature>
<keyword evidence="1" id="KW-0732">Signal</keyword>
<accession>A0AA36GUQ7</accession>
<dbReference type="AlphaFoldDB" id="A0AA36GUQ7"/>
<sequence>MKLLILLCALLAIAGTEEIKCDADNKCPQKYVCYEGTCAYRCPIYEPENIPAGCEVRMYTDRKGCERPKIIC</sequence>
<evidence type="ECO:0000256" key="1">
    <source>
        <dbReference type="SAM" id="SignalP"/>
    </source>
</evidence>
<evidence type="ECO:0000313" key="2">
    <source>
        <dbReference type="EMBL" id="CAJ0598557.1"/>
    </source>
</evidence>
<organism evidence="2 3">
    <name type="scientific">Cylicocyclus nassatus</name>
    <name type="common">Nematode worm</name>
    <dbReference type="NCBI Taxonomy" id="53992"/>
    <lineage>
        <taxon>Eukaryota</taxon>
        <taxon>Metazoa</taxon>
        <taxon>Ecdysozoa</taxon>
        <taxon>Nematoda</taxon>
        <taxon>Chromadorea</taxon>
        <taxon>Rhabditida</taxon>
        <taxon>Rhabditina</taxon>
        <taxon>Rhabditomorpha</taxon>
        <taxon>Strongyloidea</taxon>
        <taxon>Strongylidae</taxon>
        <taxon>Cylicocyclus</taxon>
    </lineage>
</organism>
<evidence type="ECO:0000313" key="3">
    <source>
        <dbReference type="Proteomes" id="UP001176961"/>
    </source>
</evidence>
<proteinExistence type="predicted"/>
<comment type="caution">
    <text evidence="2">The sequence shown here is derived from an EMBL/GenBank/DDBJ whole genome shotgun (WGS) entry which is preliminary data.</text>
</comment>
<reference evidence="2" key="1">
    <citation type="submission" date="2023-07" db="EMBL/GenBank/DDBJ databases">
        <authorList>
            <consortium name="CYATHOMIX"/>
        </authorList>
    </citation>
    <scope>NUCLEOTIDE SEQUENCE</scope>
    <source>
        <strain evidence="2">N/A</strain>
    </source>
</reference>
<dbReference type="EMBL" id="CATQJL010000223">
    <property type="protein sequence ID" value="CAJ0598557.1"/>
    <property type="molecule type" value="Genomic_DNA"/>
</dbReference>